<reference evidence="5 6" key="1">
    <citation type="journal article" date="2018" name="Front. Microbiol.">
        <title>Description and Comparative Genomics of Macrococcus caseolyticus subsp. hominis subsp. nov., Macrococcus goetzii sp. nov., Macrococcus epidermidis sp. nov., and Macrococcus bohemicus sp. nov., Novel Macrococci From Human Clinical Material With Virulence Potential and Suspected Uptake of Foreign DNA by Natural Transformation.</title>
        <authorList>
            <person name="Maslanova I."/>
            <person name="Wertheimer Z."/>
            <person name="Sedlacek I."/>
            <person name="Svec P."/>
            <person name="Indrakova A."/>
            <person name="Kovarovic V."/>
            <person name="Schumann P."/>
            <person name="Sproer C."/>
            <person name="Kralova S."/>
            <person name="Sedo O."/>
            <person name="Kristofova L."/>
            <person name="Vrbovska V."/>
            <person name="Fuzik T."/>
            <person name="Petras P."/>
            <person name="Zdrahal Z."/>
            <person name="Ruzickova V."/>
            <person name="Doskar J."/>
            <person name="Pantucek R."/>
        </authorList>
    </citation>
    <scope>NUCLEOTIDE SEQUENCE [LARGE SCALE GENOMIC DNA]</scope>
    <source>
        <strain evidence="5 6">01/688</strain>
    </source>
</reference>
<evidence type="ECO:0000256" key="3">
    <source>
        <dbReference type="PIRSR" id="PIRSR005962-1"/>
    </source>
</evidence>
<dbReference type="FunFam" id="3.30.70.360:FF:000014">
    <property type="entry name" value="N-acyl-L-amino acid amidohydrolase"/>
    <property type="match status" value="1"/>
</dbReference>
<accession>A0A327ZN45</accession>
<dbReference type="GO" id="GO:0046872">
    <property type="term" value="F:metal ion binding"/>
    <property type="evidence" value="ECO:0007669"/>
    <property type="project" value="UniProtKB-KW"/>
</dbReference>
<feature type="binding site" evidence="3">
    <location>
        <position position="185"/>
    </location>
    <ligand>
        <name>Mn(2+)</name>
        <dbReference type="ChEBI" id="CHEBI:29035"/>
        <label>2</label>
    </ligand>
</feature>
<dbReference type="InterPro" id="IPR011650">
    <property type="entry name" value="Peptidase_M20_dimer"/>
</dbReference>
<dbReference type="Pfam" id="PF01546">
    <property type="entry name" value="Peptidase_M20"/>
    <property type="match status" value="1"/>
</dbReference>
<name>A0A327ZN45_9STAP</name>
<protein>
    <submittedName>
        <fullName evidence="5">Amidohydrolase</fullName>
    </submittedName>
</protein>
<feature type="binding site" evidence="3">
    <location>
        <position position="382"/>
    </location>
    <ligand>
        <name>Mn(2+)</name>
        <dbReference type="ChEBI" id="CHEBI:29035"/>
        <label>2</label>
    </ligand>
</feature>
<evidence type="ECO:0000256" key="1">
    <source>
        <dbReference type="ARBA" id="ARBA00006153"/>
    </source>
</evidence>
<dbReference type="NCBIfam" id="TIGR01891">
    <property type="entry name" value="amidohydrolases"/>
    <property type="match status" value="1"/>
</dbReference>
<sequence>MKKFKYSNFSVTLITLYCRGVSHLDIQQLVQNETEQLIKDRRFLHMHPELSFEETNTYAFILEQLQQLKHFSIRERVGEKGLVATISNGSGASIALRADFDALPIQDQKDVPYKSQNDGVMHACGHDGHTSILLGVARILDKHFDNINGTIVLLFQFAEELAPGGAEPMTNDGALEGVDRVYGNHLWSPFEHGAIHCKYDAMLASPDMFDITIQGKGGHGAHPDTAIDAIVAMATFITNIQTIVSRNVPPTSEAVLTIGKVVAGNAFNIISDKAFCTGTVRTFDSEIKTLIKTAMENELKGLSIAKGLTYTLDYIDGYPAVINHNECVDVIKRASERSGLSFNEMEQVMIGEDFSYYLQHKPGAFFFTAAGNKERGITAPHHHPLFDFDESAMNDATKLFLNILLEEGVLCLNK</sequence>
<feature type="binding site" evidence="3">
    <location>
        <position position="160"/>
    </location>
    <ligand>
        <name>Mn(2+)</name>
        <dbReference type="ChEBI" id="CHEBI:29035"/>
        <label>2</label>
    </ligand>
</feature>
<dbReference type="SUPFAM" id="SSF53187">
    <property type="entry name" value="Zn-dependent exopeptidases"/>
    <property type="match status" value="1"/>
</dbReference>
<comment type="similarity">
    <text evidence="1">Belongs to the peptidase M20 family.</text>
</comment>
<feature type="binding site" evidence="3">
    <location>
        <position position="126"/>
    </location>
    <ligand>
        <name>Mn(2+)</name>
        <dbReference type="ChEBI" id="CHEBI:29035"/>
        <label>2</label>
    </ligand>
</feature>
<keyword evidence="2 5" id="KW-0378">Hydrolase</keyword>
<dbReference type="Gene3D" id="3.40.630.10">
    <property type="entry name" value="Zn peptidases"/>
    <property type="match status" value="1"/>
</dbReference>
<comment type="caution">
    <text evidence="5">The sequence shown here is derived from an EMBL/GenBank/DDBJ whole genome shotgun (WGS) entry which is preliminary data.</text>
</comment>
<comment type="cofactor">
    <cofactor evidence="3">
        <name>Mn(2+)</name>
        <dbReference type="ChEBI" id="CHEBI:29035"/>
    </cofactor>
    <text evidence="3">The Mn(2+) ion enhances activity.</text>
</comment>
<proteinExistence type="inferred from homology"/>
<dbReference type="InterPro" id="IPR036264">
    <property type="entry name" value="Bact_exopeptidase_dim_dom"/>
</dbReference>
<dbReference type="SUPFAM" id="SSF55031">
    <property type="entry name" value="Bacterial exopeptidase dimerisation domain"/>
    <property type="match status" value="1"/>
</dbReference>
<dbReference type="EMBL" id="PZJH01000008">
    <property type="protein sequence ID" value="RAK43809.1"/>
    <property type="molecule type" value="Genomic_DNA"/>
</dbReference>
<dbReference type="GO" id="GO:0016787">
    <property type="term" value="F:hydrolase activity"/>
    <property type="evidence" value="ECO:0007669"/>
    <property type="project" value="UniProtKB-KW"/>
</dbReference>
<evidence type="ECO:0000313" key="6">
    <source>
        <dbReference type="Proteomes" id="UP000249808"/>
    </source>
</evidence>
<dbReference type="PANTHER" id="PTHR11014:SF63">
    <property type="entry name" value="METALLOPEPTIDASE, PUTATIVE (AFU_ORTHOLOGUE AFUA_6G09600)-RELATED"/>
    <property type="match status" value="1"/>
</dbReference>
<dbReference type="Proteomes" id="UP000249808">
    <property type="component" value="Unassembled WGS sequence"/>
</dbReference>
<keyword evidence="3" id="KW-0479">Metal-binding</keyword>
<feature type="domain" description="Peptidase M20 dimerisation" evidence="4">
    <location>
        <begin position="209"/>
        <end position="300"/>
    </location>
</feature>
<feature type="binding site" evidence="3">
    <location>
        <position position="124"/>
    </location>
    <ligand>
        <name>Mn(2+)</name>
        <dbReference type="ChEBI" id="CHEBI:29035"/>
        <label>2</label>
    </ligand>
</feature>
<dbReference type="PIRSF" id="PIRSF005962">
    <property type="entry name" value="Pept_M20D_amidohydro"/>
    <property type="match status" value="1"/>
</dbReference>
<dbReference type="Gene3D" id="3.30.70.360">
    <property type="match status" value="1"/>
</dbReference>
<dbReference type="InterPro" id="IPR002933">
    <property type="entry name" value="Peptidase_M20"/>
</dbReference>
<keyword evidence="6" id="KW-1185">Reference proteome</keyword>
<dbReference type="AlphaFoldDB" id="A0A327ZN45"/>
<dbReference type="PANTHER" id="PTHR11014">
    <property type="entry name" value="PEPTIDASE M20 FAMILY MEMBER"/>
    <property type="match status" value="1"/>
</dbReference>
<evidence type="ECO:0000259" key="4">
    <source>
        <dbReference type="Pfam" id="PF07687"/>
    </source>
</evidence>
<dbReference type="InterPro" id="IPR017439">
    <property type="entry name" value="Amidohydrolase"/>
</dbReference>
<gene>
    <name evidence="5" type="ORF">BHU61_11580</name>
</gene>
<keyword evidence="3" id="KW-0464">Manganese</keyword>
<evidence type="ECO:0000313" key="5">
    <source>
        <dbReference type="EMBL" id="RAK43809.1"/>
    </source>
</evidence>
<organism evidence="5 6">
    <name type="scientific">Macrococcus epidermidis</name>
    <dbReference type="NCBI Taxonomy" id="1902580"/>
    <lineage>
        <taxon>Bacteria</taxon>
        <taxon>Bacillati</taxon>
        <taxon>Bacillota</taxon>
        <taxon>Bacilli</taxon>
        <taxon>Bacillales</taxon>
        <taxon>Staphylococcaceae</taxon>
        <taxon>Macrococcus</taxon>
    </lineage>
</organism>
<evidence type="ECO:0000256" key="2">
    <source>
        <dbReference type="ARBA" id="ARBA00022801"/>
    </source>
</evidence>
<dbReference type="Pfam" id="PF07687">
    <property type="entry name" value="M20_dimer"/>
    <property type="match status" value="1"/>
</dbReference>